<dbReference type="HOGENOM" id="CLU_3161034_0_0_1"/>
<evidence type="ECO:0000313" key="1">
    <source>
        <dbReference type="EMBL" id="CBI21702.3"/>
    </source>
</evidence>
<organism evidence="1 2">
    <name type="scientific">Vitis vinifera</name>
    <name type="common">Grape</name>
    <dbReference type="NCBI Taxonomy" id="29760"/>
    <lineage>
        <taxon>Eukaryota</taxon>
        <taxon>Viridiplantae</taxon>
        <taxon>Streptophyta</taxon>
        <taxon>Embryophyta</taxon>
        <taxon>Tracheophyta</taxon>
        <taxon>Spermatophyta</taxon>
        <taxon>Magnoliopsida</taxon>
        <taxon>eudicotyledons</taxon>
        <taxon>Gunneridae</taxon>
        <taxon>Pentapetalae</taxon>
        <taxon>rosids</taxon>
        <taxon>Vitales</taxon>
        <taxon>Vitaceae</taxon>
        <taxon>Viteae</taxon>
        <taxon>Vitis</taxon>
    </lineage>
</organism>
<protein>
    <submittedName>
        <fullName evidence="1">Uncharacterized protein</fullName>
    </submittedName>
</protein>
<dbReference type="eggNOG" id="KOG0658">
    <property type="taxonomic scope" value="Eukaryota"/>
</dbReference>
<dbReference type="InParanoid" id="D7SWQ3"/>
<proteinExistence type="predicted"/>
<name>D7SWQ3_VITVI</name>
<keyword evidence="2" id="KW-1185">Reference proteome</keyword>
<evidence type="ECO:0000313" key="2">
    <source>
        <dbReference type="Proteomes" id="UP000009183"/>
    </source>
</evidence>
<reference evidence="2" key="1">
    <citation type="journal article" date="2007" name="Nature">
        <title>The grapevine genome sequence suggests ancestral hexaploidization in major angiosperm phyla.</title>
        <authorList>
            <consortium name="The French-Italian Public Consortium for Grapevine Genome Characterization."/>
            <person name="Jaillon O."/>
            <person name="Aury J.-M."/>
            <person name="Noel B."/>
            <person name="Policriti A."/>
            <person name="Clepet C."/>
            <person name="Casagrande A."/>
            <person name="Choisne N."/>
            <person name="Aubourg S."/>
            <person name="Vitulo N."/>
            <person name="Jubin C."/>
            <person name="Vezzi A."/>
            <person name="Legeai F."/>
            <person name="Hugueney P."/>
            <person name="Dasilva C."/>
            <person name="Horner D."/>
            <person name="Mica E."/>
            <person name="Jublot D."/>
            <person name="Poulain J."/>
            <person name="Bruyere C."/>
            <person name="Billault A."/>
            <person name="Segurens B."/>
            <person name="Gouyvenoux M."/>
            <person name="Ugarte E."/>
            <person name="Cattonaro F."/>
            <person name="Anthouard V."/>
            <person name="Vico V."/>
            <person name="Del Fabbro C."/>
            <person name="Alaux M."/>
            <person name="Di Gaspero G."/>
            <person name="Dumas V."/>
            <person name="Felice N."/>
            <person name="Paillard S."/>
            <person name="Juman I."/>
            <person name="Moroldo M."/>
            <person name="Scalabrin S."/>
            <person name="Canaguier A."/>
            <person name="Le Clainche I."/>
            <person name="Malacrida G."/>
            <person name="Durand E."/>
            <person name="Pesole G."/>
            <person name="Laucou V."/>
            <person name="Chatelet P."/>
            <person name="Merdinoglu D."/>
            <person name="Delledonne M."/>
            <person name="Pezzotti M."/>
            <person name="Lecharny A."/>
            <person name="Scarpelli C."/>
            <person name="Artiguenave F."/>
            <person name="Pe M.E."/>
            <person name="Valle G."/>
            <person name="Morgante M."/>
            <person name="Caboche M."/>
            <person name="Adam-Blondon A.-F."/>
            <person name="Weissenbach J."/>
            <person name="Quetier F."/>
            <person name="Wincker P."/>
        </authorList>
    </citation>
    <scope>NUCLEOTIDE SEQUENCE [LARGE SCALE GENOMIC DNA]</scope>
    <source>
        <strain evidence="2">cv. Pinot noir / PN40024</strain>
    </source>
</reference>
<accession>D7SWQ3</accession>
<dbReference type="AlphaFoldDB" id="D7SWQ3"/>
<gene>
    <name evidence="1" type="ordered locus">VIT_19s0027g01530</name>
</gene>
<dbReference type="STRING" id="29760.D7SWQ3"/>
<dbReference type="Proteomes" id="UP000009183">
    <property type="component" value="Chromosome 19"/>
</dbReference>
<sequence>MKIRNDKVEKKMKATMMDGNGIEIEHIIVTTIGGRNGQPKYVDFVKSL</sequence>
<dbReference type="PaxDb" id="29760-VIT_19s0027g01530.t01"/>
<dbReference type="EMBL" id="FN595234">
    <property type="protein sequence ID" value="CBI21702.3"/>
    <property type="molecule type" value="Genomic_DNA"/>
</dbReference>